<evidence type="ECO:0000256" key="4">
    <source>
        <dbReference type="PROSITE-ProRule" id="PRU00267"/>
    </source>
</evidence>
<feature type="compositionally biased region" description="Polar residues" evidence="5">
    <location>
        <begin position="392"/>
        <end position="403"/>
    </location>
</feature>
<dbReference type="EMBL" id="KZ821232">
    <property type="protein sequence ID" value="PYH45254.1"/>
    <property type="molecule type" value="Genomic_DNA"/>
</dbReference>
<keyword evidence="1" id="KW-0805">Transcription regulation</keyword>
<dbReference type="GO" id="GO:0001228">
    <property type="term" value="F:DNA-binding transcription activator activity, RNA polymerase II-specific"/>
    <property type="evidence" value="ECO:0007669"/>
    <property type="project" value="TreeGrafter"/>
</dbReference>
<feature type="region of interest" description="Disordered" evidence="5">
    <location>
        <begin position="95"/>
        <end position="126"/>
    </location>
</feature>
<dbReference type="AlphaFoldDB" id="A0A318ZFY3"/>
<dbReference type="Pfam" id="PF00505">
    <property type="entry name" value="HMG_box"/>
    <property type="match status" value="1"/>
</dbReference>
<feature type="region of interest" description="Disordered" evidence="5">
    <location>
        <begin position="533"/>
        <end position="584"/>
    </location>
</feature>
<evidence type="ECO:0000259" key="6">
    <source>
        <dbReference type="PROSITE" id="PS50118"/>
    </source>
</evidence>
<dbReference type="GeneID" id="37073081"/>
<keyword evidence="4" id="KW-0539">Nucleus</keyword>
<feature type="domain" description="HMG box" evidence="6">
    <location>
        <begin position="144"/>
        <end position="212"/>
    </location>
</feature>
<proteinExistence type="predicted"/>
<feature type="region of interest" description="Disordered" evidence="5">
    <location>
        <begin position="199"/>
        <end position="361"/>
    </location>
</feature>
<feature type="compositionally biased region" description="Polar residues" evidence="5">
    <location>
        <begin position="550"/>
        <end position="563"/>
    </location>
</feature>
<feature type="compositionally biased region" description="Low complexity" evidence="5">
    <location>
        <begin position="564"/>
        <end position="579"/>
    </location>
</feature>
<feature type="compositionally biased region" description="Polar residues" evidence="5">
    <location>
        <begin position="328"/>
        <end position="337"/>
    </location>
</feature>
<dbReference type="STRING" id="1450539.A0A318ZFY3"/>
<feature type="DNA-binding region" description="HMG box" evidence="4">
    <location>
        <begin position="144"/>
        <end position="212"/>
    </location>
</feature>
<keyword evidence="8" id="KW-1185">Reference proteome</keyword>
<dbReference type="Proteomes" id="UP000248349">
    <property type="component" value="Unassembled WGS sequence"/>
</dbReference>
<feature type="region of interest" description="Disordered" evidence="5">
    <location>
        <begin position="1"/>
        <end position="26"/>
    </location>
</feature>
<protein>
    <submittedName>
        <fullName evidence="7">HMG box protein</fullName>
    </submittedName>
</protein>
<feature type="compositionally biased region" description="Basic and acidic residues" evidence="5">
    <location>
        <begin position="310"/>
        <end position="322"/>
    </location>
</feature>
<accession>A0A318ZFY3</accession>
<keyword evidence="3" id="KW-0804">Transcription</keyword>
<feature type="compositionally biased region" description="Pro residues" evidence="5">
    <location>
        <begin position="8"/>
        <end position="22"/>
    </location>
</feature>
<dbReference type="InterPro" id="IPR009071">
    <property type="entry name" value="HMG_box_dom"/>
</dbReference>
<dbReference type="PANTHER" id="PTHR10270:SF320">
    <property type="entry name" value="BOX TRANSCRIPTIONAL REGULATOR, PUTATIVE (AFU_ORTHOLOGUE AFUA_4G10820)-RELATED"/>
    <property type="match status" value="1"/>
</dbReference>
<dbReference type="RefSeq" id="XP_025431236.1">
    <property type="nucleotide sequence ID" value="XM_025571853.1"/>
</dbReference>
<feature type="compositionally biased region" description="Polar residues" evidence="5">
    <location>
        <begin position="224"/>
        <end position="241"/>
    </location>
</feature>
<dbReference type="SMART" id="SM00398">
    <property type="entry name" value="HMG"/>
    <property type="match status" value="1"/>
</dbReference>
<dbReference type="OrthoDB" id="6247875at2759"/>
<organism evidence="7 8">
    <name type="scientific">Aspergillus saccharolyticus JOP 1030-1</name>
    <dbReference type="NCBI Taxonomy" id="1450539"/>
    <lineage>
        <taxon>Eukaryota</taxon>
        <taxon>Fungi</taxon>
        <taxon>Dikarya</taxon>
        <taxon>Ascomycota</taxon>
        <taxon>Pezizomycotina</taxon>
        <taxon>Eurotiomycetes</taxon>
        <taxon>Eurotiomycetidae</taxon>
        <taxon>Eurotiales</taxon>
        <taxon>Aspergillaceae</taxon>
        <taxon>Aspergillus</taxon>
        <taxon>Aspergillus subgen. Circumdati</taxon>
    </lineage>
</organism>
<evidence type="ECO:0000256" key="3">
    <source>
        <dbReference type="ARBA" id="ARBA00023163"/>
    </source>
</evidence>
<feature type="compositionally biased region" description="Pro residues" evidence="5">
    <location>
        <begin position="252"/>
        <end position="261"/>
    </location>
</feature>
<evidence type="ECO:0000256" key="2">
    <source>
        <dbReference type="ARBA" id="ARBA00023125"/>
    </source>
</evidence>
<reference evidence="7 8" key="1">
    <citation type="submission" date="2016-12" db="EMBL/GenBank/DDBJ databases">
        <title>The genomes of Aspergillus section Nigri reveals drivers in fungal speciation.</title>
        <authorList>
            <consortium name="DOE Joint Genome Institute"/>
            <person name="Vesth T.C."/>
            <person name="Nybo J."/>
            <person name="Theobald S."/>
            <person name="Brandl J."/>
            <person name="Frisvad J.C."/>
            <person name="Nielsen K.F."/>
            <person name="Lyhne E.K."/>
            <person name="Kogle M.E."/>
            <person name="Kuo A."/>
            <person name="Riley R."/>
            <person name="Clum A."/>
            <person name="Nolan M."/>
            <person name="Lipzen A."/>
            <person name="Salamov A."/>
            <person name="Henrissat B."/>
            <person name="Wiebenga A."/>
            <person name="De Vries R.P."/>
            <person name="Grigoriev I.V."/>
            <person name="Mortensen U.H."/>
            <person name="Andersen M.R."/>
            <person name="Baker S.E."/>
        </authorList>
    </citation>
    <scope>NUCLEOTIDE SEQUENCE [LARGE SCALE GENOMIC DNA]</scope>
    <source>
        <strain evidence="7 8">JOP 1030-1</strain>
    </source>
</reference>
<dbReference type="InterPro" id="IPR036910">
    <property type="entry name" value="HMG_box_dom_sf"/>
</dbReference>
<dbReference type="GO" id="GO:0005634">
    <property type="term" value="C:nucleus"/>
    <property type="evidence" value="ECO:0007669"/>
    <property type="project" value="UniProtKB-UniRule"/>
</dbReference>
<dbReference type="FunFam" id="1.10.30.10:FF:000041">
    <property type="entry name" value="HMG box family protein"/>
    <property type="match status" value="1"/>
</dbReference>
<dbReference type="PANTHER" id="PTHR10270">
    <property type="entry name" value="SOX TRANSCRIPTION FACTOR"/>
    <property type="match status" value="1"/>
</dbReference>
<dbReference type="GO" id="GO:0030154">
    <property type="term" value="P:cell differentiation"/>
    <property type="evidence" value="ECO:0007669"/>
    <property type="project" value="TreeGrafter"/>
</dbReference>
<dbReference type="Gene3D" id="1.10.30.10">
    <property type="entry name" value="High mobility group box domain"/>
    <property type="match status" value="1"/>
</dbReference>
<dbReference type="PROSITE" id="PS50118">
    <property type="entry name" value="HMG_BOX_2"/>
    <property type="match status" value="1"/>
</dbReference>
<gene>
    <name evidence="7" type="ORF">BP01DRAFT_296643</name>
</gene>
<evidence type="ECO:0000256" key="5">
    <source>
        <dbReference type="SAM" id="MobiDB-lite"/>
    </source>
</evidence>
<feature type="compositionally biased region" description="Polar residues" evidence="5">
    <location>
        <begin position="344"/>
        <end position="360"/>
    </location>
</feature>
<name>A0A318ZFY3_9EURO</name>
<evidence type="ECO:0000313" key="7">
    <source>
        <dbReference type="EMBL" id="PYH45254.1"/>
    </source>
</evidence>
<evidence type="ECO:0000256" key="1">
    <source>
        <dbReference type="ARBA" id="ARBA00023015"/>
    </source>
</evidence>
<sequence>MSFDRVLPMPPALQYDPPPVTLPRPTGSLLDHKIMNDGYSKMPVMDHHHRDATSFGGHRRYADNLPHAHMAFNRYKMAMNKAVAGVASLEPAKPTTLMGTKPIPLRERSSMSERSSSSSPVKSVAPTPRESAANFCLCQPDPKIPRPRNAFILYRQHWQASVVAQHPGLANPEISKIIGEQWRKLPQETKDTWKALAEEEKARHQQQYPEYRYQPRRYGRDGSSRNASSGISHNPPGSTVCSRCGGRVMNPPVSPDAPPFTPSTSGFNEVSPRIETVTVRSSQGRSKDMDRPASVVRIAPTAESQSPHQRHFEESGSRSPDNKRRRFNTQVPLQSNIPRDRSPDSTYPISPYTPHSTVSDTRGFLQLAPPQRPIRNAKDFAQPDPSLKLPPLQTTTSPSQSGVMTPMTPFAREESTLEATVMTIPFLNKIKVLAKISPPLAPPYHGNTMPPRGAVIAVDGQDLALVKTMVDHLNNTLQKEGRYQTYTFTGPDINPRKSYSDSEQMGDATVDYLNIISEWHRISDKIINFVKPPRASSEAKSTEEEHTGVSPRTTSPKTADMQISSPKPSGGDASPSAASTEANTNTHRVPVALVPRYQLTTADAFACSVQISDSYAPLDHWQWMASLWRACVGPDITVYIRECDKEELDRYGSNPVEIRLQDARTVVVRRAASSSREMEEKIMKRVSFEIEDFLTQ</sequence>
<dbReference type="GO" id="GO:0000122">
    <property type="term" value="P:negative regulation of transcription by RNA polymerase II"/>
    <property type="evidence" value="ECO:0007669"/>
    <property type="project" value="TreeGrafter"/>
</dbReference>
<evidence type="ECO:0000313" key="8">
    <source>
        <dbReference type="Proteomes" id="UP000248349"/>
    </source>
</evidence>
<keyword evidence="2 4" id="KW-0238">DNA-binding</keyword>
<feature type="region of interest" description="Disordered" evidence="5">
    <location>
        <begin position="375"/>
        <end position="406"/>
    </location>
</feature>
<dbReference type="SUPFAM" id="SSF47095">
    <property type="entry name" value="HMG-box"/>
    <property type="match status" value="1"/>
</dbReference>
<dbReference type="GO" id="GO:0000978">
    <property type="term" value="F:RNA polymerase II cis-regulatory region sequence-specific DNA binding"/>
    <property type="evidence" value="ECO:0007669"/>
    <property type="project" value="TreeGrafter"/>
</dbReference>
<dbReference type="InterPro" id="IPR050140">
    <property type="entry name" value="SRY-related_HMG-box_TF-like"/>
</dbReference>
<dbReference type="CDD" id="cd01389">
    <property type="entry name" value="HMG-box_ROX1-like"/>
    <property type="match status" value="1"/>
</dbReference>